<evidence type="ECO:0000313" key="2">
    <source>
        <dbReference type="Proteomes" id="UP001629235"/>
    </source>
</evidence>
<gene>
    <name evidence="1" type="ORF">PQR01_40770</name>
</gene>
<dbReference type="EMBL" id="JAQQDW010000277">
    <property type="protein sequence ID" value="MFM0109519.1"/>
    <property type="molecule type" value="Genomic_DNA"/>
</dbReference>
<protein>
    <submittedName>
        <fullName evidence="1">IS630 family transposase</fullName>
    </submittedName>
</protein>
<proteinExistence type="predicted"/>
<dbReference type="Proteomes" id="UP001629235">
    <property type="component" value="Unassembled WGS sequence"/>
</dbReference>
<comment type="caution">
    <text evidence="1">The sequence shown here is derived from an EMBL/GenBank/DDBJ whole genome shotgun (WGS) entry which is preliminary data.</text>
</comment>
<keyword evidence="2" id="KW-1185">Reference proteome</keyword>
<sequence length="361" mass="41337">MRIAAKVELSEAQRKQLETWATGRTIPVRLAERAKMILLAAQRKTDKEIGADLGIWRGTVARWRGRFIADGVTGIERDETRPGPKPKISARKVKSIVALTTQQRPDNATHWSTRSMAAVAGISAASVRRIWQAHGLKPHRVTTFKVSNDKRFTEKLDDIVGLYLDPPEHALVFCCDEKSQIQALDRTQPGLPLKRGRAQTMTHDYKRHGVTTLFAALNTLDGSVIGQCQMKHRHQEWLSFLRKIDRNTPKGKELHLIADNYATHKHPEVKAWLAKHPRFHMHFTPTSASWLNMVERFFRDLSENQLRRAVFRSVPELVCAIEQYVEKHNRDPKPFIWTAKASDILAKVTRARAKLNKMQYV</sequence>
<accession>A0ACC7NR02</accession>
<evidence type="ECO:0000313" key="1">
    <source>
        <dbReference type="EMBL" id="MFM0109519.1"/>
    </source>
</evidence>
<organism evidence="1 2">
    <name type="scientific">Paraburkholderia rhynchosiae</name>
    <dbReference type="NCBI Taxonomy" id="487049"/>
    <lineage>
        <taxon>Bacteria</taxon>
        <taxon>Pseudomonadati</taxon>
        <taxon>Pseudomonadota</taxon>
        <taxon>Betaproteobacteria</taxon>
        <taxon>Burkholderiales</taxon>
        <taxon>Burkholderiaceae</taxon>
        <taxon>Paraburkholderia</taxon>
    </lineage>
</organism>
<name>A0ACC7NR02_9BURK</name>
<reference evidence="1 2" key="1">
    <citation type="journal article" date="2024" name="Chem. Sci.">
        <title>Discovery of megapolipeptins by genome mining of a Burkholderiales bacteria collection.</title>
        <authorList>
            <person name="Paulo B.S."/>
            <person name="Recchia M.J.J."/>
            <person name="Lee S."/>
            <person name="Fergusson C.H."/>
            <person name="Romanowski S.B."/>
            <person name="Hernandez A."/>
            <person name="Krull N."/>
            <person name="Liu D.Y."/>
            <person name="Cavanagh H."/>
            <person name="Bos A."/>
            <person name="Gray C.A."/>
            <person name="Murphy B.T."/>
            <person name="Linington R.G."/>
            <person name="Eustaquio A.S."/>
        </authorList>
    </citation>
    <scope>NUCLEOTIDE SEQUENCE [LARGE SCALE GENOMIC DNA]</scope>
    <source>
        <strain evidence="1 2">RL18-126-BIB-B</strain>
    </source>
</reference>